<dbReference type="CDD" id="cd02440">
    <property type="entry name" value="AdoMet_MTases"/>
    <property type="match status" value="1"/>
</dbReference>
<keyword evidence="1 5" id="KW-0489">Methyltransferase</keyword>
<dbReference type="InterPro" id="IPR052190">
    <property type="entry name" value="Euk-Arch_PrmC-MTase"/>
</dbReference>
<protein>
    <submittedName>
        <fullName evidence="5">Methyltransferase domain-containing protein</fullName>
    </submittedName>
</protein>
<dbReference type="OrthoDB" id="5298787at2"/>
<feature type="domain" description="Methyltransferase small" evidence="4">
    <location>
        <begin position="1"/>
        <end position="114"/>
    </location>
</feature>
<dbReference type="InterPro" id="IPR029063">
    <property type="entry name" value="SAM-dependent_MTases_sf"/>
</dbReference>
<dbReference type="InterPro" id="IPR007848">
    <property type="entry name" value="Small_mtfrase_dom"/>
</dbReference>
<evidence type="ECO:0000256" key="3">
    <source>
        <dbReference type="ARBA" id="ARBA00022691"/>
    </source>
</evidence>
<evidence type="ECO:0000256" key="2">
    <source>
        <dbReference type="ARBA" id="ARBA00022679"/>
    </source>
</evidence>
<dbReference type="RefSeq" id="WP_136691810.1">
    <property type="nucleotide sequence ID" value="NZ_SSHH01000001.1"/>
</dbReference>
<evidence type="ECO:0000313" key="5">
    <source>
        <dbReference type="EMBL" id="TIX51162.1"/>
    </source>
</evidence>
<dbReference type="Proteomes" id="UP000309389">
    <property type="component" value="Unassembled WGS sequence"/>
</dbReference>
<dbReference type="AlphaFoldDB" id="A0A4T3F684"/>
<keyword evidence="2 5" id="KW-0808">Transferase</keyword>
<dbReference type="PANTHER" id="PTHR45875:SF1">
    <property type="entry name" value="METHYLTRANSFERASE N6AMT1"/>
    <property type="match status" value="1"/>
</dbReference>
<dbReference type="Pfam" id="PF05175">
    <property type="entry name" value="MTS"/>
    <property type="match status" value="1"/>
</dbReference>
<dbReference type="GO" id="GO:0008276">
    <property type="term" value="F:protein methyltransferase activity"/>
    <property type="evidence" value="ECO:0007669"/>
    <property type="project" value="TreeGrafter"/>
</dbReference>
<dbReference type="GO" id="GO:0008757">
    <property type="term" value="F:S-adenosylmethionine-dependent methyltransferase activity"/>
    <property type="evidence" value="ECO:0007669"/>
    <property type="project" value="TreeGrafter"/>
</dbReference>
<dbReference type="EMBL" id="SSHH01000001">
    <property type="protein sequence ID" value="TIX51162.1"/>
    <property type="molecule type" value="Genomic_DNA"/>
</dbReference>
<evidence type="ECO:0000313" key="6">
    <source>
        <dbReference type="Proteomes" id="UP000309389"/>
    </source>
</evidence>
<dbReference type="GO" id="GO:0035657">
    <property type="term" value="C:eRF1 methyltransferase complex"/>
    <property type="evidence" value="ECO:0007669"/>
    <property type="project" value="TreeGrafter"/>
</dbReference>
<proteinExistence type="predicted"/>
<gene>
    <name evidence="5" type="ORF">E5222_01405</name>
</gene>
<evidence type="ECO:0000256" key="1">
    <source>
        <dbReference type="ARBA" id="ARBA00022603"/>
    </source>
</evidence>
<dbReference type="PANTHER" id="PTHR45875">
    <property type="entry name" value="METHYLTRANSFERASE N6AMT1"/>
    <property type="match status" value="1"/>
</dbReference>
<evidence type="ECO:0000259" key="4">
    <source>
        <dbReference type="Pfam" id="PF05175"/>
    </source>
</evidence>
<dbReference type="Gene3D" id="3.40.50.150">
    <property type="entry name" value="Vaccinia Virus protein VP39"/>
    <property type="match status" value="1"/>
</dbReference>
<comment type="caution">
    <text evidence="5">The sequence shown here is derived from an EMBL/GenBank/DDBJ whole genome shotgun (WGS) entry which is preliminary data.</text>
</comment>
<keyword evidence="6" id="KW-1185">Reference proteome</keyword>
<organism evidence="5 6">
    <name type="scientific">Alteraurantiacibacter aquimixticola</name>
    <dbReference type="NCBI Taxonomy" id="2489173"/>
    <lineage>
        <taxon>Bacteria</taxon>
        <taxon>Pseudomonadati</taxon>
        <taxon>Pseudomonadota</taxon>
        <taxon>Alphaproteobacteria</taxon>
        <taxon>Sphingomonadales</taxon>
        <taxon>Erythrobacteraceae</taxon>
        <taxon>Alteraurantiacibacter</taxon>
    </lineage>
</organism>
<keyword evidence="3" id="KW-0949">S-adenosyl-L-methionine</keyword>
<sequence length="351" mass="36567">MGCGAGAILLHLARGAAIAVGTDINPRAGAFLVLNARLNGFDNVEFRCGDLFAPVAGERFDLLVSQPPFMPTPPAASPAVFRDGGARGDGLWRKVVAGAPDHLTEGGVAVIVGEIGGGISGHLSQAGGEPRDGCQSLCLIGQPVSAEEYAIRASIGALKHGYARYRGDVRMLLRHLRACGLDLLAPLVLTIRRTAQAGGWTLRSDKDVWEDFDLDHALRHIDARLALEESASTTSFVAAADLAAATLIRYRSVGAGDGRDESAHLHLPRGALRRGLEMPLAEWDALEALGGGIELRHEGDWRPVDAAGRGEPGAAVAGAMTRLFEAGLLVVQERAPLAPAPAAVSAGQGGD</sequence>
<reference evidence="5 6" key="1">
    <citation type="submission" date="2019-04" db="EMBL/GenBank/DDBJ databases">
        <title>Altererythrobacter aquimixticola sp. nov., isolated from sediment of junction between the ocean and a freshwater spring.</title>
        <authorList>
            <person name="Yoon J.-H."/>
        </authorList>
    </citation>
    <scope>NUCLEOTIDE SEQUENCE [LARGE SCALE GENOMIC DNA]</scope>
    <source>
        <strain evidence="5 6">SSKS-13</strain>
    </source>
</reference>
<name>A0A4T3F684_9SPHN</name>
<dbReference type="SUPFAM" id="SSF53335">
    <property type="entry name" value="S-adenosyl-L-methionine-dependent methyltransferases"/>
    <property type="match status" value="1"/>
</dbReference>
<dbReference type="GO" id="GO:0032259">
    <property type="term" value="P:methylation"/>
    <property type="evidence" value="ECO:0007669"/>
    <property type="project" value="UniProtKB-KW"/>
</dbReference>
<accession>A0A4T3F684</accession>